<gene>
    <name evidence="1" type="ORF">NNX28_15390</name>
</gene>
<protein>
    <recommendedName>
        <fullName evidence="3">Hydroxymethylpyrimidine pyrophosphatase</fullName>
    </recommendedName>
</protein>
<organism evidence="1 2">
    <name type="scientific">Arthrobacter jinronghuae</name>
    <dbReference type="NCBI Taxonomy" id="2964609"/>
    <lineage>
        <taxon>Bacteria</taxon>
        <taxon>Bacillati</taxon>
        <taxon>Actinomycetota</taxon>
        <taxon>Actinomycetes</taxon>
        <taxon>Micrococcales</taxon>
        <taxon>Micrococcaceae</taxon>
        <taxon>Arthrobacter</taxon>
    </lineage>
</organism>
<keyword evidence="2" id="KW-1185">Reference proteome</keyword>
<dbReference type="SUPFAM" id="SSF56784">
    <property type="entry name" value="HAD-like"/>
    <property type="match status" value="1"/>
</dbReference>
<reference evidence="1 2" key="1">
    <citation type="submission" date="2022-07" db="EMBL/GenBank/DDBJ databases">
        <title>Novel species in genus Arthrobacter.</title>
        <authorList>
            <person name="Liu Y."/>
        </authorList>
    </citation>
    <scope>NUCLEOTIDE SEQUENCE [LARGE SCALE GENOMIC DNA]</scope>
    <source>
        <strain evidence="2">zg-Y859</strain>
    </source>
</reference>
<evidence type="ECO:0000313" key="1">
    <source>
        <dbReference type="EMBL" id="MCQ1951302.1"/>
    </source>
</evidence>
<dbReference type="Proteomes" id="UP001206924">
    <property type="component" value="Unassembled WGS sequence"/>
</dbReference>
<dbReference type="EMBL" id="JANFLP010000016">
    <property type="protein sequence ID" value="MCQ1951302.1"/>
    <property type="molecule type" value="Genomic_DNA"/>
</dbReference>
<sequence length="311" mass="33543">MRYPARTRDTGEVNTSAPRIGLLLDVDGPVASPVSRSVRPSIIRDLVTLASAGWPVIFNTGRSDAFIREQVMQPMMAAGLPEGVRLHAVCEKGAVWFSFDGTGSDQPQVDPELKVPGDYAEAIRDLVAAKYSETMFFDETKLAMVSVEQHLQVDNSDYLTDQRRFDADALEQMSLAGMGGRRLEHAIPDARGAVAFRIDPTIISTDIEAMGVGKDLGARRALSLLEADGTPVPQIWRTVGDSRTDYAMADELHALGYDVAHVDVRPADGVPSTPYPVLTAGSLIHDDAGAAYFERWVAMAAGEAADDAVVV</sequence>
<proteinExistence type="predicted"/>
<dbReference type="InterPro" id="IPR036412">
    <property type="entry name" value="HAD-like_sf"/>
</dbReference>
<evidence type="ECO:0000313" key="2">
    <source>
        <dbReference type="Proteomes" id="UP001206924"/>
    </source>
</evidence>
<accession>A0ABT1NUM7</accession>
<dbReference type="RefSeq" id="WP_255866379.1">
    <property type="nucleotide sequence ID" value="NZ_CP104263.1"/>
</dbReference>
<evidence type="ECO:0008006" key="3">
    <source>
        <dbReference type="Google" id="ProtNLM"/>
    </source>
</evidence>
<comment type="caution">
    <text evidence="1">The sequence shown here is derived from an EMBL/GenBank/DDBJ whole genome shotgun (WGS) entry which is preliminary data.</text>
</comment>
<name>A0ABT1NUM7_9MICC</name>